<keyword evidence="3" id="KW-0479">Metal-binding</keyword>
<gene>
    <name evidence="12" type="ORF">BO99DRAFT_475787</name>
</gene>
<dbReference type="EMBL" id="KZ825172">
    <property type="protein sequence ID" value="PYI16229.1"/>
    <property type="molecule type" value="Genomic_DNA"/>
</dbReference>
<dbReference type="Gene3D" id="3.30.40.10">
    <property type="entry name" value="Zinc/RING finger domain, C3HC4 (zinc finger)"/>
    <property type="match status" value="1"/>
</dbReference>
<reference evidence="12 13" key="1">
    <citation type="submission" date="2018-02" db="EMBL/GenBank/DDBJ databases">
        <title>The genomes of Aspergillus section Nigri reveals drivers in fungal speciation.</title>
        <authorList>
            <consortium name="DOE Joint Genome Institute"/>
            <person name="Vesth T.C."/>
            <person name="Nybo J."/>
            <person name="Theobald S."/>
            <person name="Brandl J."/>
            <person name="Frisvad J.C."/>
            <person name="Nielsen K.F."/>
            <person name="Lyhne E.K."/>
            <person name="Kogle M.E."/>
            <person name="Kuo A."/>
            <person name="Riley R."/>
            <person name="Clum A."/>
            <person name="Nolan M."/>
            <person name="Lipzen A."/>
            <person name="Salamov A."/>
            <person name="Henrissat B."/>
            <person name="Wiebenga A."/>
            <person name="De vries R.P."/>
            <person name="Grigoriev I.V."/>
            <person name="Mortensen U.H."/>
            <person name="Andersen M.R."/>
            <person name="Baker S.E."/>
        </authorList>
    </citation>
    <scope>NUCLEOTIDE SEQUENCE [LARGE SCALE GENOMIC DNA]</scope>
    <source>
        <strain evidence="12 13">CBS 115571</strain>
    </source>
</reference>
<feature type="transmembrane region" description="Helical" evidence="10">
    <location>
        <begin position="44"/>
        <end position="66"/>
    </location>
</feature>
<keyword evidence="4 8" id="KW-0863">Zinc-finger</keyword>
<dbReference type="InterPro" id="IPR011016">
    <property type="entry name" value="Znf_RING-CH"/>
</dbReference>
<evidence type="ECO:0000256" key="4">
    <source>
        <dbReference type="ARBA" id="ARBA00022771"/>
    </source>
</evidence>
<name>A0A2V5GXF7_ASPV1</name>
<dbReference type="SMART" id="SM00184">
    <property type="entry name" value="RING"/>
    <property type="match status" value="1"/>
</dbReference>
<evidence type="ECO:0000259" key="11">
    <source>
        <dbReference type="PROSITE" id="PS50089"/>
    </source>
</evidence>
<dbReference type="InterPro" id="IPR013083">
    <property type="entry name" value="Znf_RING/FYVE/PHD"/>
</dbReference>
<dbReference type="PANTHER" id="PTHR46539:SF1">
    <property type="entry name" value="E3 UBIQUITIN-PROTEIN LIGASE ATL42"/>
    <property type="match status" value="1"/>
</dbReference>
<dbReference type="PROSITE" id="PS50089">
    <property type="entry name" value="ZF_RING_2"/>
    <property type="match status" value="1"/>
</dbReference>
<dbReference type="AlphaFoldDB" id="A0A2V5GXF7"/>
<comment type="subcellular location">
    <subcellularLocation>
        <location evidence="1">Membrane</location>
    </subcellularLocation>
</comment>
<evidence type="ECO:0000313" key="12">
    <source>
        <dbReference type="EMBL" id="PYI16229.1"/>
    </source>
</evidence>
<evidence type="ECO:0000313" key="13">
    <source>
        <dbReference type="Proteomes" id="UP000249829"/>
    </source>
</evidence>
<evidence type="ECO:0000256" key="5">
    <source>
        <dbReference type="ARBA" id="ARBA00022833"/>
    </source>
</evidence>
<evidence type="ECO:0000256" key="8">
    <source>
        <dbReference type="PROSITE-ProRule" id="PRU00175"/>
    </source>
</evidence>
<sequence>MSPPFVQLPATSPSPSPSPSSPPLKAPAWIHAEYGTLPPKQDELPLYLCILYIIVLSITVFMLVIVKRRYEADFTPPNTAFEPILPYTSRNSEERRLLYFQQSVVKDLYGDWWASIQTERSKLMGYNNPAVCPICLEVVTKMQLIYLLPCKHVFHDRCLDGWVMSGRNTCPLCLDIMARSGRKEIV</sequence>
<evidence type="ECO:0000256" key="1">
    <source>
        <dbReference type="ARBA" id="ARBA00004370"/>
    </source>
</evidence>
<dbReference type="SUPFAM" id="SSF57850">
    <property type="entry name" value="RING/U-box"/>
    <property type="match status" value="1"/>
</dbReference>
<feature type="region of interest" description="Disordered" evidence="9">
    <location>
        <begin position="1"/>
        <end position="21"/>
    </location>
</feature>
<keyword evidence="5" id="KW-0862">Zinc</keyword>
<dbReference type="CDD" id="cd16448">
    <property type="entry name" value="RING-H2"/>
    <property type="match status" value="1"/>
</dbReference>
<protein>
    <recommendedName>
        <fullName evidence="11">RING-type domain-containing protein</fullName>
    </recommendedName>
</protein>
<dbReference type="GO" id="GO:0008270">
    <property type="term" value="F:zinc ion binding"/>
    <property type="evidence" value="ECO:0007669"/>
    <property type="project" value="UniProtKB-KW"/>
</dbReference>
<dbReference type="OMA" id="PAWIHAE"/>
<organism evidence="12 13">
    <name type="scientific">Aspergillus violaceofuscus (strain CBS 115571)</name>
    <dbReference type="NCBI Taxonomy" id="1450538"/>
    <lineage>
        <taxon>Eukaryota</taxon>
        <taxon>Fungi</taxon>
        <taxon>Dikarya</taxon>
        <taxon>Ascomycota</taxon>
        <taxon>Pezizomycotina</taxon>
        <taxon>Eurotiomycetes</taxon>
        <taxon>Eurotiomycetidae</taxon>
        <taxon>Eurotiales</taxon>
        <taxon>Aspergillaceae</taxon>
        <taxon>Aspergillus</taxon>
    </lineage>
</organism>
<dbReference type="GO" id="GO:0016020">
    <property type="term" value="C:membrane"/>
    <property type="evidence" value="ECO:0007669"/>
    <property type="project" value="UniProtKB-SubCell"/>
</dbReference>
<proteinExistence type="predicted"/>
<keyword evidence="2 10" id="KW-0812">Transmembrane</keyword>
<dbReference type="STRING" id="1450538.A0A2V5GXF7"/>
<feature type="domain" description="RING-type" evidence="11">
    <location>
        <begin position="132"/>
        <end position="173"/>
    </location>
</feature>
<evidence type="ECO:0000256" key="3">
    <source>
        <dbReference type="ARBA" id="ARBA00022723"/>
    </source>
</evidence>
<dbReference type="Pfam" id="PF13639">
    <property type="entry name" value="zf-RING_2"/>
    <property type="match status" value="1"/>
</dbReference>
<feature type="compositionally biased region" description="Pro residues" evidence="9">
    <location>
        <begin position="12"/>
        <end position="21"/>
    </location>
</feature>
<evidence type="ECO:0000256" key="7">
    <source>
        <dbReference type="ARBA" id="ARBA00023136"/>
    </source>
</evidence>
<accession>A0A2V5GXF7</accession>
<keyword evidence="13" id="KW-1185">Reference proteome</keyword>
<keyword evidence="7 10" id="KW-0472">Membrane</keyword>
<dbReference type="InterPro" id="IPR001841">
    <property type="entry name" value="Znf_RING"/>
</dbReference>
<evidence type="ECO:0000256" key="2">
    <source>
        <dbReference type="ARBA" id="ARBA00022692"/>
    </source>
</evidence>
<dbReference type="PANTHER" id="PTHR46539">
    <property type="entry name" value="E3 UBIQUITIN-PROTEIN LIGASE ATL42"/>
    <property type="match status" value="1"/>
</dbReference>
<evidence type="ECO:0000256" key="6">
    <source>
        <dbReference type="ARBA" id="ARBA00022989"/>
    </source>
</evidence>
<dbReference type="SMART" id="SM00744">
    <property type="entry name" value="RINGv"/>
    <property type="match status" value="1"/>
</dbReference>
<evidence type="ECO:0000256" key="10">
    <source>
        <dbReference type="SAM" id="Phobius"/>
    </source>
</evidence>
<evidence type="ECO:0000256" key="9">
    <source>
        <dbReference type="SAM" id="MobiDB-lite"/>
    </source>
</evidence>
<dbReference type="Proteomes" id="UP000249829">
    <property type="component" value="Unassembled WGS sequence"/>
</dbReference>
<keyword evidence="6 10" id="KW-1133">Transmembrane helix</keyword>